<organism evidence="1 2">
    <name type="scientific">Chloropicon roscoffensis</name>
    <dbReference type="NCBI Taxonomy" id="1461544"/>
    <lineage>
        <taxon>Eukaryota</taxon>
        <taxon>Viridiplantae</taxon>
        <taxon>Chlorophyta</taxon>
        <taxon>Chloropicophyceae</taxon>
        <taxon>Chloropicales</taxon>
        <taxon>Chloropicaceae</taxon>
        <taxon>Chloropicon</taxon>
    </lineage>
</organism>
<gene>
    <name evidence="1" type="ORF">HKI87_05g38200</name>
</gene>
<evidence type="ECO:0008006" key="3">
    <source>
        <dbReference type="Google" id="ProtNLM"/>
    </source>
</evidence>
<evidence type="ECO:0000313" key="2">
    <source>
        <dbReference type="Proteomes" id="UP001472866"/>
    </source>
</evidence>
<dbReference type="AlphaFoldDB" id="A0AAX4P935"/>
<reference evidence="1 2" key="1">
    <citation type="submission" date="2024-03" db="EMBL/GenBank/DDBJ databases">
        <title>Complete genome sequence of the green alga Chloropicon roscoffensis RCC1871.</title>
        <authorList>
            <person name="Lemieux C."/>
            <person name="Pombert J.-F."/>
            <person name="Otis C."/>
            <person name="Turmel M."/>
        </authorList>
    </citation>
    <scope>NUCLEOTIDE SEQUENCE [LARGE SCALE GENOMIC DNA]</scope>
    <source>
        <strain evidence="1 2">RCC1871</strain>
    </source>
</reference>
<keyword evidence="2" id="KW-1185">Reference proteome</keyword>
<sequence length="140" mass="15839">MATEDVRWDNWTLVSDAIQSTSEDLLLVVVCFAQKWSPASLHSAMTVEKIRKSGEADRNGAQVFIIDADEERGRCWENGMRATPCFSFYWRGKQMSVQRVLHDDDVKLTGSFSEKTILDVIKGARESGLRGETYFSARVV</sequence>
<dbReference type="EMBL" id="CP151505">
    <property type="protein sequence ID" value="WZN62284.1"/>
    <property type="molecule type" value="Genomic_DNA"/>
</dbReference>
<proteinExistence type="predicted"/>
<protein>
    <recommendedName>
        <fullName evidence="3">Thioredoxin domain-containing protein</fullName>
    </recommendedName>
</protein>
<dbReference type="InterPro" id="IPR036249">
    <property type="entry name" value="Thioredoxin-like_sf"/>
</dbReference>
<accession>A0AAX4P935</accession>
<name>A0AAX4P935_9CHLO</name>
<evidence type="ECO:0000313" key="1">
    <source>
        <dbReference type="EMBL" id="WZN62284.1"/>
    </source>
</evidence>
<dbReference type="Proteomes" id="UP001472866">
    <property type="component" value="Chromosome 05"/>
</dbReference>
<dbReference type="Gene3D" id="3.40.30.10">
    <property type="entry name" value="Glutaredoxin"/>
    <property type="match status" value="1"/>
</dbReference>
<dbReference type="SUPFAM" id="SSF52833">
    <property type="entry name" value="Thioredoxin-like"/>
    <property type="match status" value="1"/>
</dbReference>